<feature type="compositionally biased region" description="Polar residues" evidence="1">
    <location>
        <begin position="66"/>
        <end position="75"/>
    </location>
</feature>
<feature type="region of interest" description="Disordered" evidence="1">
    <location>
        <begin position="1"/>
        <end position="22"/>
    </location>
</feature>
<name>A0AAD5NPU7_ACENE</name>
<feature type="region of interest" description="Disordered" evidence="1">
    <location>
        <begin position="45"/>
        <end position="79"/>
    </location>
</feature>
<reference evidence="2" key="1">
    <citation type="journal article" date="2022" name="Plant J.">
        <title>Strategies of tolerance reflected in two North American maple genomes.</title>
        <authorList>
            <person name="McEvoy S.L."/>
            <person name="Sezen U.U."/>
            <person name="Trouern-Trend A."/>
            <person name="McMahon S.M."/>
            <person name="Schaberg P.G."/>
            <person name="Yang J."/>
            <person name="Wegrzyn J.L."/>
            <person name="Swenson N.G."/>
        </authorList>
    </citation>
    <scope>NUCLEOTIDE SEQUENCE</scope>
    <source>
        <strain evidence="2">91603</strain>
    </source>
</reference>
<accession>A0AAD5NPU7</accession>
<evidence type="ECO:0000313" key="3">
    <source>
        <dbReference type="Proteomes" id="UP001064489"/>
    </source>
</evidence>
<comment type="caution">
    <text evidence="2">The sequence shown here is derived from an EMBL/GenBank/DDBJ whole genome shotgun (WGS) entry which is preliminary data.</text>
</comment>
<dbReference type="EMBL" id="JAJSOW010000103">
    <property type="protein sequence ID" value="KAI9173917.1"/>
    <property type="molecule type" value="Genomic_DNA"/>
</dbReference>
<gene>
    <name evidence="2" type="ORF">LWI28_008814</name>
</gene>
<sequence>MGGQTVVKRSRYSKQSFHVRDPSDLTAADAELPLQAEALDSTAVSGKLPLLAEGRPSGGRFRSEGSDSGTRTATGLTRDKDLEKGKAVIGTESRLVVVMMDKETSEISHDLRIHEEIGVDIDKECNREILEGRVDKITSKKGKEVNIAKCREVDGVHWKNSRSQTPSKKPHVDQPREESNEVNGAVFKGIGELSNDGQAGPIGEIMEIGSVMGLEKMSNLHEMFPNSTVTHLEMWKSDHRPLLLDIRQASESSSVGSTHHSLRFYFEDCWANDEKCYELMQ</sequence>
<reference evidence="2" key="2">
    <citation type="submission" date="2023-02" db="EMBL/GenBank/DDBJ databases">
        <authorList>
            <person name="Swenson N.G."/>
            <person name="Wegrzyn J.L."/>
            <person name="Mcevoy S.L."/>
        </authorList>
    </citation>
    <scope>NUCLEOTIDE SEQUENCE</scope>
    <source>
        <strain evidence="2">91603</strain>
        <tissue evidence="2">Leaf</tissue>
    </source>
</reference>
<dbReference type="Proteomes" id="UP001064489">
    <property type="component" value="Chromosome 8"/>
</dbReference>
<protein>
    <submittedName>
        <fullName evidence="2">Uncharacterized protein</fullName>
    </submittedName>
</protein>
<feature type="compositionally biased region" description="Basic and acidic residues" evidence="1">
    <location>
        <begin position="170"/>
        <end position="179"/>
    </location>
</feature>
<feature type="region of interest" description="Disordered" evidence="1">
    <location>
        <begin position="156"/>
        <end position="180"/>
    </location>
</feature>
<evidence type="ECO:0000256" key="1">
    <source>
        <dbReference type="SAM" id="MobiDB-lite"/>
    </source>
</evidence>
<dbReference type="AlphaFoldDB" id="A0AAD5NPU7"/>
<evidence type="ECO:0000313" key="2">
    <source>
        <dbReference type="EMBL" id="KAI9173917.1"/>
    </source>
</evidence>
<organism evidence="2 3">
    <name type="scientific">Acer negundo</name>
    <name type="common">Box elder</name>
    <dbReference type="NCBI Taxonomy" id="4023"/>
    <lineage>
        <taxon>Eukaryota</taxon>
        <taxon>Viridiplantae</taxon>
        <taxon>Streptophyta</taxon>
        <taxon>Embryophyta</taxon>
        <taxon>Tracheophyta</taxon>
        <taxon>Spermatophyta</taxon>
        <taxon>Magnoliopsida</taxon>
        <taxon>eudicotyledons</taxon>
        <taxon>Gunneridae</taxon>
        <taxon>Pentapetalae</taxon>
        <taxon>rosids</taxon>
        <taxon>malvids</taxon>
        <taxon>Sapindales</taxon>
        <taxon>Sapindaceae</taxon>
        <taxon>Hippocastanoideae</taxon>
        <taxon>Acereae</taxon>
        <taxon>Acer</taxon>
    </lineage>
</organism>
<proteinExistence type="predicted"/>
<keyword evidence="3" id="KW-1185">Reference proteome</keyword>